<reference evidence="2 3" key="1">
    <citation type="submission" date="2024-10" db="EMBL/GenBank/DDBJ databases">
        <title>Updated reference genomes for cyclostephanoid diatoms.</title>
        <authorList>
            <person name="Roberts W.R."/>
            <person name="Alverson A.J."/>
        </authorList>
    </citation>
    <scope>NUCLEOTIDE SEQUENCE [LARGE SCALE GENOMIC DNA]</scope>
    <source>
        <strain evidence="2 3">AJA010-31</strain>
    </source>
</reference>
<keyword evidence="3" id="KW-1185">Reference proteome</keyword>
<name>A0ABD3QA81_9STRA</name>
<accession>A0ABD3QA81</accession>
<evidence type="ECO:0000256" key="1">
    <source>
        <dbReference type="SAM" id="MobiDB-lite"/>
    </source>
</evidence>
<feature type="region of interest" description="Disordered" evidence="1">
    <location>
        <begin position="57"/>
        <end position="121"/>
    </location>
</feature>
<protein>
    <submittedName>
        <fullName evidence="2">Uncharacterized protein</fullName>
    </submittedName>
</protein>
<dbReference type="Proteomes" id="UP001530400">
    <property type="component" value="Unassembled WGS sequence"/>
</dbReference>
<sequence>MAISSVQKYEADYEFIKANAPHLLPGFVAPCALEDPDTRRSQIAAALKNINDMVSKLSAEQNEESPLLPSHHPREQERKQVGRKGAEAEVKAEEAADLIRGANAREESEAEEGAGTGCSSP</sequence>
<gene>
    <name evidence="2" type="ORF">ACHAWO_006656</name>
</gene>
<evidence type="ECO:0000313" key="2">
    <source>
        <dbReference type="EMBL" id="KAL3797020.1"/>
    </source>
</evidence>
<feature type="compositionally biased region" description="Basic and acidic residues" evidence="1">
    <location>
        <begin position="72"/>
        <end position="94"/>
    </location>
</feature>
<evidence type="ECO:0000313" key="3">
    <source>
        <dbReference type="Proteomes" id="UP001530400"/>
    </source>
</evidence>
<comment type="caution">
    <text evidence="2">The sequence shown here is derived from an EMBL/GenBank/DDBJ whole genome shotgun (WGS) entry which is preliminary data.</text>
</comment>
<proteinExistence type="predicted"/>
<dbReference type="AlphaFoldDB" id="A0ABD3QA81"/>
<dbReference type="EMBL" id="JALLPJ020000268">
    <property type="protein sequence ID" value="KAL3797020.1"/>
    <property type="molecule type" value="Genomic_DNA"/>
</dbReference>
<organism evidence="2 3">
    <name type="scientific">Cyclotella atomus</name>
    <dbReference type="NCBI Taxonomy" id="382360"/>
    <lineage>
        <taxon>Eukaryota</taxon>
        <taxon>Sar</taxon>
        <taxon>Stramenopiles</taxon>
        <taxon>Ochrophyta</taxon>
        <taxon>Bacillariophyta</taxon>
        <taxon>Coscinodiscophyceae</taxon>
        <taxon>Thalassiosirophycidae</taxon>
        <taxon>Stephanodiscales</taxon>
        <taxon>Stephanodiscaceae</taxon>
        <taxon>Cyclotella</taxon>
    </lineage>
</organism>